<keyword evidence="7" id="KW-1185">Reference proteome</keyword>
<dbReference type="Pfam" id="PF00822">
    <property type="entry name" value="PMP22_Claudin"/>
    <property type="match status" value="1"/>
</dbReference>
<evidence type="ECO:0000256" key="1">
    <source>
        <dbReference type="ARBA" id="ARBA00004141"/>
    </source>
</evidence>
<comment type="subcellular location">
    <subcellularLocation>
        <location evidence="1">Membrane</location>
        <topology evidence="1">Multi-pass membrane protein</topology>
    </subcellularLocation>
</comment>
<feature type="transmembrane region" description="Helical" evidence="5">
    <location>
        <begin position="72"/>
        <end position="93"/>
    </location>
</feature>
<dbReference type="OrthoDB" id="6157359at2759"/>
<evidence type="ECO:0000256" key="2">
    <source>
        <dbReference type="ARBA" id="ARBA00022692"/>
    </source>
</evidence>
<evidence type="ECO:0000313" key="7">
    <source>
        <dbReference type="Proteomes" id="UP000596742"/>
    </source>
</evidence>
<dbReference type="EMBL" id="UYJE01004853">
    <property type="protein sequence ID" value="VDI31991.1"/>
    <property type="molecule type" value="Genomic_DNA"/>
</dbReference>
<sequence length="184" mass="20674">MTMGVCGIEDGQIIATVLTILACMINVIGFAAPYWYFDNNGKEDIYFGIWQYCTSNPATSCIKLPNIQTWQVVVQAMESIGLVFLSLALFFLYPKLFCCERSHCIRYLVVCFLLSSASCVLIGVIIYGTMAPLDWIHNIYFGFAFVIISAGIAVISACFICLCQQKQKLQIRHLKHYAIITKHS</sequence>
<dbReference type="GO" id="GO:0016020">
    <property type="term" value="C:membrane"/>
    <property type="evidence" value="ECO:0007669"/>
    <property type="project" value="UniProtKB-SubCell"/>
</dbReference>
<organism evidence="6 7">
    <name type="scientific">Mytilus galloprovincialis</name>
    <name type="common">Mediterranean mussel</name>
    <dbReference type="NCBI Taxonomy" id="29158"/>
    <lineage>
        <taxon>Eukaryota</taxon>
        <taxon>Metazoa</taxon>
        <taxon>Spiralia</taxon>
        <taxon>Lophotrochozoa</taxon>
        <taxon>Mollusca</taxon>
        <taxon>Bivalvia</taxon>
        <taxon>Autobranchia</taxon>
        <taxon>Pteriomorphia</taxon>
        <taxon>Mytilida</taxon>
        <taxon>Mytiloidea</taxon>
        <taxon>Mytilidae</taxon>
        <taxon>Mytilinae</taxon>
        <taxon>Mytilus</taxon>
    </lineage>
</organism>
<proteinExistence type="predicted"/>
<dbReference type="InterPro" id="IPR004031">
    <property type="entry name" value="PMP22/EMP/MP20/Claudin"/>
</dbReference>
<keyword evidence="2 5" id="KW-0812">Transmembrane</keyword>
<keyword evidence="3 5" id="KW-1133">Transmembrane helix</keyword>
<accession>A0A8B6ED60</accession>
<protein>
    <submittedName>
        <fullName evidence="6">Uncharacterized protein</fullName>
    </submittedName>
</protein>
<reference evidence="6" key="1">
    <citation type="submission" date="2018-11" db="EMBL/GenBank/DDBJ databases">
        <authorList>
            <person name="Alioto T."/>
            <person name="Alioto T."/>
        </authorList>
    </citation>
    <scope>NUCLEOTIDE SEQUENCE</scope>
</reference>
<dbReference type="AlphaFoldDB" id="A0A8B6ED60"/>
<evidence type="ECO:0000256" key="5">
    <source>
        <dbReference type="SAM" id="Phobius"/>
    </source>
</evidence>
<evidence type="ECO:0000313" key="6">
    <source>
        <dbReference type="EMBL" id="VDI31991.1"/>
    </source>
</evidence>
<comment type="caution">
    <text evidence="6">The sequence shown here is derived from an EMBL/GenBank/DDBJ whole genome shotgun (WGS) entry which is preliminary data.</text>
</comment>
<feature type="transmembrane region" description="Helical" evidence="5">
    <location>
        <begin position="105"/>
        <end position="127"/>
    </location>
</feature>
<evidence type="ECO:0000256" key="3">
    <source>
        <dbReference type="ARBA" id="ARBA00022989"/>
    </source>
</evidence>
<dbReference type="Gene3D" id="1.20.140.150">
    <property type="match status" value="1"/>
</dbReference>
<name>A0A8B6ED60_MYTGA</name>
<dbReference type="Proteomes" id="UP000596742">
    <property type="component" value="Unassembled WGS sequence"/>
</dbReference>
<gene>
    <name evidence="6" type="ORF">MGAL_10B049098</name>
</gene>
<evidence type="ECO:0000256" key="4">
    <source>
        <dbReference type="ARBA" id="ARBA00023136"/>
    </source>
</evidence>
<feature type="transmembrane region" description="Helical" evidence="5">
    <location>
        <begin position="12"/>
        <end position="37"/>
    </location>
</feature>
<feature type="transmembrane region" description="Helical" evidence="5">
    <location>
        <begin position="139"/>
        <end position="163"/>
    </location>
</feature>
<keyword evidence="4 5" id="KW-0472">Membrane</keyword>